<feature type="signal peptide" evidence="1">
    <location>
        <begin position="1"/>
        <end position="24"/>
    </location>
</feature>
<feature type="domain" description="Pyrrolo-quinoline quinone repeat" evidence="2">
    <location>
        <begin position="54"/>
        <end position="202"/>
    </location>
</feature>
<keyword evidence="1" id="KW-0732">Signal</keyword>
<dbReference type="Gene3D" id="2.130.10.10">
    <property type="entry name" value="YVTN repeat-like/Quinoprotein amine dehydrogenase"/>
    <property type="match status" value="1"/>
</dbReference>
<dbReference type="Proteomes" id="UP000320735">
    <property type="component" value="Unassembled WGS sequence"/>
</dbReference>
<reference evidence="3 4" key="1">
    <citation type="submission" date="2019-02" db="EMBL/GenBank/DDBJ databases">
        <title>Deep-cultivation of Planctomycetes and their phenomic and genomic characterization uncovers novel biology.</title>
        <authorList>
            <person name="Wiegand S."/>
            <person name="Jogler M."/>
            <person name="Boedeker C."/>
            <person name="Pinto D."/>
            <person name="Vollmers J."/>
            <person name="Rivas-Marin E."/>
            <person name="Kohn T."/>
            <person name="Peeters S.H."/>
            <person name="Heuer A."/>
            <person name="Rast P."/>
            <person name="Oberbeckmann S."/>
            <person name="Bunk B."/>
            <person name="Jeske O."/>
            <person name="Meyerdierks A."/>
            <person name="Storesund J.E."/>
            <person name="Kallscheuer N."/>
            <person name="Luecker S."/>
            <person name="Lage O.M."/>
            <person name="Pohl T."/>
            <person name="Merkel B.J."/>
            <person name="Hornburger P."/>
            <person name="Mueller R.-W."/>
            <person name="Bruemmer F."/>
            <person name="Labrenz M."/>
            <person name="Spormann A.M."/>
            <person name="Op Den Camp H."/>
            <person name="Overmann J."/>
            <person name="Amann R."/>
            <person name="Jetten M.S.M."/>
            <person name="Mascher T."/>
            <person name="Medema M.H."/>
            <person name="Devos D.P."/>
            <person name="Kaster A.-K."/>
            <person name="Ovreas L."/>
            <person name="Rohde M."/>
            <person name="Galperin M.Y."/>
            <person name="Jogler C."/>
        </authorList>
    </citation>
    <scope>NUCLEOTIDE SEQUENCE [LARGE SCALE GENOMIC DNA]</scope>
    <source>
        <strain evidence="3 4">CA54</strain>
    </source>
</reference>
<dbReference type="Pfam" id="PF13360">
    <property type="entry name" value="PQQ_2"/>
    <property type="match status" value="1"/>
</dbReference>
<dbReference type="InterPro" id="IPR002372">
    <property type="entry name" value="PQQ_rpt_dom"/>
</dbReference>
<evidence type="ECO:0000259" key="2">
    <source>
        <dbReference type="Pfam" id="PF13360"/>
    </source>
</evidence>
<dbReference type="InterPro" id="IPR011047">
    <property type="entry name" value="Quinoprotein_ADH-like_sf"/>
</dbReference>
<dbReference type="SUPFAM" id="SSF50998">
    <property type="entry name" value="Quinoprotein alcohol dehydrogenase-like"/>
    <property type="match status" value="1"/>
</dbReference>
<accession>A0A5C6BDI4</accession>
<organism evidence="3 4">
    <name type="scientific">Symmachiella macrocystis</name>
    <dbReference type="NCBI Taxonomy" id="2527985"/>
    <lineage>
        <taxon>Bacteria</taxon>
        <taxon>Pseudomonadati</taxon>
        <taxon>Planctomycetota</taxon>
        <taxon>Planctomycetia</taxon>
        <taxon>Planctomycetales</taxon>
        <taxon>Planctomycetaceae</taxon>
        <taxon>Symmachiella</taxon>
    </lineage>
</organism>
<feature type="chain" id="PRO_5022740400" evidence="1">
    <location>
        <begin position="25"/>
        <end position="412"/>
    </location>
</feature>
<name>A0A5C6BDI4_9PLAN</name>
<evidence type="ECO:0000313" key="4">
    <source>
        <dbReference type="Proteomes" id="UP000320735"/>
    </source>
</evidence>
<dbReference type="PANTHER" id="PTHR34512">
    <property type="entry name" value="CELL SURFACE PROTEIN"/>
    <property type="match status" value="1"/>
</dbReference>
<dbReference type="OrthoDB" id="9815737at2"/>
<dbReference type="RefSeq" id="WP_146373337.1">
    <property type="nucleotide sequence ID" value="NZ_SJPP01000002.1"/>
</dbReference>
<protein>
    <submittedName>
        <fullName evidence="3">Outer membrane biogenesis protein BamB</fullName>
    </submittedName>
</protein>
<dbReference type="InterPro" id="IPR015943">
    <property type="entry name" value="WD40/YVTN_repeat-like_dom_sf"/>
</dbReference>
<dbReference type="PANTHER" id="PTHR34512:SF30">
    <property type="entry name" value="OUTER MEMBRANE PROTEIN ASSEMBLY FACTOR BAMB"/>
    <property type="match status" value="1"/>
</dbReference>
<comment type="caution">
    <text evidence="3">The sequence shown here is derived from an EMBL/GenBank/DDBJ whole genome shotgun (WGS) entry which is preliminary data.</text>
</comment>
<dbReference type="AlphaFoldDB" id="A0A5C6BDI4"/>
<keyword evidence="4" id="KW-1185">Reference proteome</keyword>
<evidence type="ECO:0000256" key="1">
    <source>
        <dbReference type="SAM" id="SignalP"/>
    </source>
</evidence>
<dbReference type="EMBL" id="SJPP01000002">
    <property type="protein sequence ID" value="TWU09667.1"/>
    <property type="molecule type" value="Genomic_DNA"/>
</dbReference>
<proteinExistence type="predicted"/>
<evidence type="ECO:0000313" key="3">
    <source>
        <dbReference type="EMBL" id="TWU09667.1"/>
    </source>
</evidence>
<gene>
    <name evidence="3" type="ORF">CA54_49090</name>
</gene>
<sequence length="412" mass="44897" precursor="true">MPLILRQLFLFASTLGLCWQTAVAGDWPQILGPTRNGIAQDEKLADSWPADGPQVVWKQKIGSGLAGPVVADGRVVLFQRIGDNDVVQAYDAQTGKPGWKNQFPTTFRPSINPDDGPRSIPLIHKDRVYLFGAAGDLRCVSFADGQEIWVRHTHKEFGAREGYFGAGSSPIVVDDKLLLNVGGFRGPAVVAFSLDNGKTLWKAVKDTASYSSPVAATIHGKEQVIFITRMNLVSLDPGDGSVQFQIPFGRRGPTVNGANPLVIGNRLFATSHYGVGGLMVEVGAGDPKTIWENDEALSSHYPTPIYYEGYLYGIHGQERASPLHLRCVNAKTGRVLWSEDNFGIGTFIMADGKLLITKLDGEIVLVQPSPKKYTELSRAQIGQSTTRALPALADGKLYLRDEQFLYCVDVGR</sequence>